<keyword evidence="1" id="KW-0812">Transmembrane</keyword>
<gene>
    <name evidence="2" type="ORF">COV85_01685</name>
</gene>
<sequence length="132" mass="14812">MNGNHQKFQLEPPAGLFDRIIRAIEREQGRRQARKLLFGFSALLVVSLVSTPFSLLFLIGQIKSSGIFYYFSAAIGNLGLFLALWQDFSLAILEALPIIAMAVFAASFAVSLFTVRLFLHKKICRWDICCVP</sequence>
<accession>A0A2H0KQY1</accession>
<reference evidence="2 3" key="1">
    <citation type="submission" date="2017-09" db="EMBL/GenBank/DDBJ databases">
        <title>Depth-based differentiation of microbial function through sediment-hosted aquifers and enrichment of novel symbionts in the deep terrestrial subsurface.</title>
        <authorList>
            <person name="Probst A.J."/>
            <person name="Ladd B."/>
            <person name="Jarett J.K."/>
            <person name="Geller-Mcgrath D.E."/>
            <person name="Sieber C.M."/>
            <person name="Emerson J.B."/>
            <person name="Anantharaman K."/>
            <person name="Thomas B.C."/>
            <person name="Malmstrom R."/>
            <person name="Stieglmeier M."/>
            <person name="Klingl A."/>
            <person name="Woyke T."/>
            <person name="Ryan C.M."/>
            <person name="Banfield J.F."/>
        </authorList>
    </citation>
    <scope>NUCLEOTIDE SEQUENCE [LARGE SCALE GENOMIC DNA]</scope>
    <source>
        <strain evidence="2">CG11_big_fil_rev_8_21_14_0_20_44_10</strain>
    </source>
</reference>
<name>A0A2H0KQY1_9BACT</name>
<feature type="transmembrane region" description="Helical" evidence="1">
    <location>
        <begin position="36"/>
        <end position="60"/>
    </location>
</feature>
<keyword evidence="1" id="KW-1133">Transmembrane helix</keyword>
<protein>
    <submittedName>
        <fullName evidence="2">Uncharacterized protein</fullName>
    </submittedName>
</protein>
<dbReference type="Proteomes" id="UP000231550">
    <property type="component" value="Unassembled WGS sequence"/>
</dbReference>
<feature type="transmembrane region" description="Helical" evidence="1">
    <location>
        <begin position="67"/>
        <end position="86"/>
    </location>
</feature>
<evidence type="ECO:0000313" key="2">
    <source>
        <dbReference type="EMBL" id="PIQ74517.1"/>
    </source>
</evidence>
<evidence type="ECO:0000313" key="3">
    <source>
        <dbReference type="Proteomes" id="UP000231550"/>
    </source>
</evidence>
<proteinExistence type="predicted"/>
<feature type="transmembrane region" description="Helical" evidence="1">
    <location>
        <begin position="98"/>
        <end position="119"/>
    </location>
</feature>
<organism evidence="2 3">
    <name type="scientific">Candidatus Portnoybacteria bacterium CG11_big_fil_rev_8_21_14_0_20_44_10</name>
    <dbReference type="NCBI Taxonomy" id="1974818"/>
    <lineage>
        <taxon>Bacteria</taxon>
        <taxon>Candidatus Portnoyibacteriota</taxon>
    </lineage>
</organism>
<evidence type="ECO:0000256" key="1">
    <source>
        <dbReference type="SAM" id="Phobius"/>
    </source>
</evidence>
<dbReference type="AlphaFoldDB" id="A0A2H0KQY1"/>
<comment type="caution">
    <text evidence="2">The sequence shown here is derived from an EMBL/GenBank/DDBJ whole genome shotgun (WGS) entry which is preliminary data.</text>
</comment>
<dbReference type="EMBL" id="PCVN01000043">
    <property type="protein sequence ID" value="PIQ74517.1"/>
    <property type="molecule type" value="Genomic_DNA"/>
</dbReference>
<keyword evidence="1" id="KW-0472">Membrane</keyword>